<keyword evidence="3" id="KW-1185">Reference proteome</keyword>
<dbReference type="OrthoDB" id="3480015at2"/>
<sequence>MSNTLIKSQLSWADACLDSSTPWSTYAAVSGLSPLSAKLRGAAARPGGGVELPQRREAQLMQAQRISGNDSVIGTGDVCKQRVQDEQGTTVFSEDTIPNAPATAHVGATAKGGELGPFPWRRPV</sequence>
<reference evidence="2 3" key="1">
    <citation type="submission" date="2019-09" db="EMBL/GenBank/DDBJ databases">
        <title>Actinomadura physcomitrii sp. nov., a novel actinomycete isolated from moss [Physcomitrium sphaericum (Ludw) Fuernr].</title>
        <authorList>
            <person name="Zhuang X."/>
            <person name="Liu C."/>
        </authorList>
    </citation>
    <scope>NUCLEOTIDE SEQUENCE [LARGE SCALE GENOMIC DNA]</scope>
    <source>
        <strain evidence="2 3">HMC1</strain>
    </source>
</reference>
<gene>
    <name evidence="2" type="ORF">F8566_35340</name>
</gene>
<protein>
    <submittedName>
        <fullName evidence="2">Uncharacterized protein</fullName>
    </submittedName>
</protein>
<accession>A0A6H9YHH3</accession>
<comment type="caution">
    <text evidence="2">The sequence shown here is derived from an EMBL/GenBank/DDBJ whole genome shotgun (WGS) entry which is preliminary data.</text>
</comment>
<evidence type="ECO:0000313" key="2">
    <source>
        <dbReference type="EMBL" id="KAB2343405.1"/>
    </source>
</evidence>
<proteinExistence type="predicted"/>
<dbReference type="EMBL" id="WBMT01000019">
    <property type="protein sequence ID" value="KAB2343405.1"/>
    <property type="molecule type" value="Genomic_DNA"/>
</dbReference>
<evidence type="ECO:0000256" key="1">
    <source>
        <dbReference type="SAM" id="MobiDB-lite"/>
    </source>
</evidence>
<dbReference type="AlphaFoldDB" id="A0A6H9YHH3"/>
<dbReference type="RefSeq" id="WP_151566208.1">
    <property type="nucleotide sequence ID" value="NZ_WBMT01000019.1"/>
</dbReference>
<organism evidence="2 3">
    <name type="scientific">Actinomadura rudentiformis</name>
    <dbReference type="NCBI Taxonomy" id="359158"/>
    <lineage>
        <taxon>Bacteria</taxon>
        <taxon>Bacillati</taxon>
        <taxon>Actinomycetota</taxon>
        <taxon>Actinomycetes</taxon>
        <taxon>Streptosporangiales</taxon>
        <taxon>Thermomonosporaceae</taxon>
        <taxon>Actinomadura</taxon>
    </lineage>
</organism>
<feature type="region of interest" description="Disordered" evidence="1">
    <location>
        <begin position="93"/>
        <end position="124"/>
    </location>
</feature>
<evidence type="ECO:0000313" key="3">
    <source>
        <dbReference type="Proteomes" id="UP000468735"/>
    </source>
</evidence>
<dbReference type="Proteomes" id="UP000468735">
    <property type="component" value="Unassembled WGS sequence"/>
</dbReference>
<name>A0A6H9YHH3_9ACTN</name>